<name>A0A941F157_9ACTN</name>
<dbReference type="AlphaFoldDB" id="A0A941F157"/>
<keyword evidence="1" id="KW-0378">Hydrolase</keyword>
<proteinExistence type="predicted"/>
<dbReference type="InterPro" id="IPR042001">
    <property type="entry name" value="Sortase_F"/>
</dbReference>
<evidence type="ECO:0000313" key="3">
    <source>
        <dbReference type="Proteomes" id="UP000675781"/>
    </source>
</evidence>
<gene>
    <name evidence="2" type="ORF">KDL01_36465</name>
</gene>
<dbReference type="Proteomes" id="UP000675781">
    <property type="component" value="Unassembled WGS sequence"/>
</dbReference>
<dbReference type="InterPro" id="IPR005754">
    <property type="entry name" value="Sortase"/>
</dbReference>
<dbReference type="InterPro" id="IPR023365">
    <property type="entry name" value="Sortase_dom-sf"/>
</dbReference>
<protein>
    <submittedName>
        <fullName evidence="2">Class F sortase</fullName>
    </submittedName>
</protein>
<dbReference type="Pfam" id="PF04203">
    <property type="entry name" value="Sortase"/>
    <property type="match status" value="1"/>
</dbReference>
<evidence type="ECO:0000313" key="2">
    <source>
        <dbReference type="EMBL" id="MBR7838819.1"/>
    </source>
</evidence>
<dbReference type="Gene3D" id="2.40.260.10">
    <property type="entry name" value="Sortase"/>
    <property type="match status" value="1"/>
</dbReference>
<dbReference type="RefSeq" id="WP_212533269.1">
    <property type="nucleotide sequence ID" value="NZ_JAGSOG010000334.1"/>
</dbReference>
<dbReference type="EMBL" id="JAGSOG010000334">
    <property type="protein sequence ID" value="MBR7838819.1"/>
    <property type="molecule type" value="Genomic_DNA"/>
</dbReference>
<accession>A0A941F157</accession>
<reference evidence="2" key="1">
    <citation type="submission" date="2021-04" db="EMBL/GenBank/DDBJ databases">
        <title>Genome based classification of Actinospica acidithermotolerans sp. nov., an actinobacterium isolated from an Indonesian hot spring.</title>
        <authorList>
            <person name="Kusuma A.B."/>
            <person name="Putra K.E."/>
            <person name="Nafisah S."/>
            <person name="Loh J."/>
            <person name="Nouioui I."/>
            <person name="Goodfellow M."/>
        </authorList>
    </citation>
    <scope>NUCLEOTIDE SEQUENCE</scope>
    <source>
        <strain evidence="2">CSCA 57</strain>
    </source>
</reference>
<keyword evidence="3" id="KW-1185">Reference proteome</keyword>
<sequence>MARTAEGTRGSNKLLYAAMVVLAVAAMFKLGHASAASGPPQPAAPVLGKLLPITRPTAHTLTLPYSVPTHIDMPAVNVHADVITVGVNPDDTIGTPSLSDAKVAAWYNGSPTPGQMGSSIIDAHVDSSKMSDYRGAFFYLGLAKPGMEIDVTRSDHSVAVFTVDEVQDALKSAFPTDQVYAATPYPGLRLITCGGDFDQKTHEYLGNTIVYAHMTAQHTPTAPRNFR</sequence>
<evidence type="ECO:0000256" key="1">
    <source>
        <dbReference type="ARBA" id="ARBA00022801"/>
    </source>
</evidence>
<organism evidence="2 3">
    <name type="scientific">Actinospica durhamensis</name>
    <dbReference type="NCBI Taxonomy" id="1508375"/>
    <lineage>
        <taxon>Bacteria</taxon>
        <taxon>Bacillati</taxon>
        <taxon>Actinomycetota</taxon>
        <taxon>Actinomycetes</taxon>
        <taxon>Catenulisporales</taxon>
        <taxon>Actinospicaceae</taxon>
        <taxon>Actinospica</taxon>
    </lineage>
</organism>
<comment type="caution">
    <text evidence="2">The sequence shown here is derived from an EMBL/GenBank/DDBJ whole genome shotgun (WGS) entry which is preliminary data.</text>
</comment>
<dbReference type="GO" id="GO:0016787">
    <property type="term" value="F:hydrolase activity"/>
    <property type="evidence" value="ECO:0007669"/>
    <property type="project" value="UniProtKB-KW"/>
</dbReference>
<dbReference type="CDD" id="cd05829">
    <property type="entry name" value="Sortase_F"/>
    <property type="match status" value="1"/>
</dbReference>